<comment type="function">
    <text evidence="8">Component of the anaphase promoting complex/cyclosome (APC/C), a cell cycle-regulated E3 ubiquitin ligase that controls progression through mitosis and the G1 phase of the cell cycle. The APC/C complex acts by mediating ubiquitination and subsequent degradation of target proteins: it mainly mediates the formation of 'Lys-11'-linked polyubiquitin chains and, to a lower extent, the formation of 'Lys-48'- and 'Lys-63'-linked polyubiquitin chains. The APC/C complex catalyzes assembly of branched 'Lys-11'-/'Lys-48'-linked branched ubiquitin chains on target proteins.</text>
</comment>
<dbReference type="Proteomes" id="UP001303046">
    <property type="component" value="Unassembled WGS sequence"/>
</dbReference>
<evidence type="ECO:0000256" key="6">
    <source>
        <dbReference type="ARBA" id="ARBA00023306"/>
    </source>
</evidence>
<evidence type="ECO:0000256" key="2">
    <source>
        <dbReference type="ARBA" id="ARBA00016066"/>
    </source>
</evidence>
<evidence type="ECO:0000256" key="8">
    <source>
        <dbReference type="ARBA" id="ARBA00045696"/>
    </source>
</evidence>
<dbReference type="Pfam" id="PF12862">
    <property type="entry name" value="ANAPC5"/>
    <property type="match status" value="1"/>
</dbReference>
<dbReference type="PANTHER" id="PTHR12830:SF9">
    <property type="entry name" value="ANAPHASE-PROMOTING COMPLEX SUBUNIT 5"/>
    <property type="match status" value="1"/>
</dbReference>
<dbReference type="PANTHER" id="PTHR12830">
    <property type="entry name" value="ANAPHASE-PROMOTING COMPLEX SUBUNIT 5"/>
    <property type="match status" value="1"/>
</dbReference>
<evidence type="ECO:0000256" key="7">
    <source>
        <dbReference type="ARBA" id="ARBA00031069"/>
    </source>
</evidence>
<dbReference type="InterPro" id="IPR037679">
    <property type="entry name" value="Apc5"/>
</dbReference>
<evidence type="ECO:0000256" key="5">
    <source>
        <dbReference type="ARBA" id="ARBA00022786"/>
    </source>
</evidence>
<reference evidence="10 11" key="1">
    <citation type="submission" date="2023-08" db="EMBL/GenBank/DDBJ databases">
        <title>A Necator americanus chromosomal reference genome.</title>
        <authorList>
            <person name="Ilik V."/>
            <person name="Petrzelkova K.J."/>
            <person name="Pardy F."/>
            <person name="Fuh T."/>
            <person name="Niatou-Singa F.S."/>
            <person name="Gouil Q."/>
            <person name="Baker L."/>
            <person name="Ritchie M.E."/>
            <person name="Jex A.R."/>
            <person name="Gazzola D."/>
            <person name="Li H."/>
            <person name="Toshio Fujiwara R."/>
            <person name="Zhan B."/>
            <person name="Aroian R.V."/>
            <person name="Pafco B."/>
            <person name="Schwarz E.M."/>
        </authorList>
    </citation>
    <scope>NUCLEOTIDE SEQUENCE [LARGE SCALE GENOMIC DNA]</scope>
    <source>
        <strain evidence="10 11">Aroian</strain>
        <tissue evidence="10">Whole animal</tissue>
    </source>
</reference>
<dbReference type="InterPro" id="IPR026000">
    <property type="entry name" value="Apc5_dom"/>
</dbReference>
<gene>
    <name evidence="10" type="primary">Necator_chrIII.g12447</name>
    <name evidence="10" type="ORF">RB195_011681</name>
</gene>
<accession>A0ABR1D3J8</accession>
<comment type="similarity">
    <text evidence="1">Belongs to the APC5 family.</text>
</comment>
<keyword evidence="5" id="KW-0833">Ubl conjugation pathway</keyword>
<evidence type="ECO:0000256" key="4">
    <source>
        <dbReference type="ARBA" id="ARBA00022776"/>
    </source>
</evidence>
<keyword evidence="6" id="KW-0131">Cell cycle</keyword>
<name>A0ABR1D3J8_NECAM</name>
<keyword evidence="4" id="KW-0498">Mitosis</keyword>
<evidence type="ECO:0000256" key="3">
    <source>
        <dbReference type="ARBA" id="ARBA00022618"/>
    </source>
</evidence>
<protein>
    <recommendedName>
        <fullName evidence="2">Anaphase-promoting complex subunit 5</fullName>
    </recommendedName>
    <alternativeName>
        <fullName evidence="7">Cyclosome subunit 5</fullName>
    </alternativeName>
</protein>
<sequence length="795" mass="89581">MSAYAEWNQRQDRIVIPFNTRVNLDELFGNVHSNVICERITPCKLAIYVLIQSLDELHQDVQPFTPSEHCALLSAIYGMIEHGDMSYLEVRRVVRWMDRTVRAGIYKDFVEFMKSYVNGDDIMVQIDVILQTRPGVVNFVCGKSYLGIWLKKLFSEWSQMSTQHIFDFNSKFVEWIQAADSHMDDSQRMDETNPADSGIPITQPAVVPFEVESSGRARKWISNQMHLLQVCPSAALPDNEIVDWCQLIRKNHVDIVEVHLLEMLCHIRTMNLGGAAESLRLYFDYSMFRLSDAIIPASIRGCRLGALDQRSLRFSCLLQARLCRIFGDKQATRLLLSECVQQAQNHDVACLRMAMVELAALEAMPPNEADLKALSEGKPAESLLTTDGLLRMINRAADSESRIDGEDHRDPAINSVESEQLFDQMNALVHLMAAITAARRCKPPTIVEDGLERAMRCSSGSDDGGRARLIKDAAIATTSSVRLRHGLAKTAQSLATSLVETNYADGSAPKHETEAHVIAGVNMVYACAMNGEWDRSSHILQRLKTVFTPELNWQTAQYVHLCDSIITFDIAILRGEWEKCTPLLEDIEVLDEAEAALRRCFLMAVRGEISSGRNLLETLYAKYETPATIFTHLRLRLQLAMMLSAECRWSAATEMLQGVREEAISIEQRNIAAMALRRIGVVQLMSGDQISALKSFTECHEPISRCCSILEKTLLSIGFAQAHMIEDNKKESSKMLNKARVQCRQAGAVLVEKYVLQELAVCYNEEGKIDERDDCAAEFAAIDERYSGYFDWKLI</sequence>
<evidence type="ECO:0000313" key="10">
    <source>
        <dbReference type="EMBL" id="KAK6745116.1"/>
    </source>
</evidence>
<dbReference type="Gene3D" id="1.25.40.10">
    <property type="entry name" value="Tetratricopeptide repeat domain"/>
    <property type="match status" value="1"/>
</dbReference>
<proteinExistence type="inferred from homology"/>
<feature type="domain" description="Anaphase-promoting complex subunit 5" evidence="9">
    <location>
        <begin position="259"/>
        <end position="361"/>
    </location>
</feature>
<evidence type="ECO:0000256" key="1">
    <source>
        <dbReference type="ARBA" id="ARBA00007450"/>
    </source>
</evidence>
<dbReference type="EMBL" id="JAVFWL010000003">
    <property type="protein sequence ID" value="KAK6745116.1"/>
    <property type="molecule type" value="Genomic_DNA"/>
</dbReference>
<comment type="caution">
    <text evidence="10">The sequence shown here is derived from an EMBL/GenBank/DDBJ whole genome shotgun (WGS) entry which is preliminary data.</text>
</comment>
<keyword evidence="3" id="KW-0132">Cell division</keyword>
<keyword evidence="11" id="KW-1185">Reference proteome</keyword>
<evidence type="ECO:0000259" key="9">
    <source>
        <dbReference type="Pfam" id="PF12862"/>
    </source>
</evidence>
<dbReference type="InterPro" id="IPR011990">
    <property type="entry name" value="TPR-like_helical_dom_sf"/>
</dbReference>
<dbReference type="SUPFAM" id="SSF48452">
    <property type="entry name" value="TPR-like"/>
    <property type="match status" value="1"/>
</dbReference>
<evidence type="ECO:0000313" key="11">
    <source>
        <dbReference type="Proteomes" id="UP001303046"/>
    </source>
</evidence>
<organism evidence="10 11">
    <name type="scientific">Necator americanus</name>
    <name type="common">Human hookworm</name>
    <dbReference type="NCBI Taxonomy" id="51031"/>
    <lineage>
        <taxon>Eukaryota</taxon>
        <taxon>Metazoa</taxon>
        <taxon>Ecdysozoa</taxon>
        <taxon>Nematoda</taxon>
        <taxon>Chromadorea</taxon>
        <taxon>Rhabditida</taxon>
        <taxon>Rhabditina</taxon>
        <taxon>Rhabditomorpha</taxon>
        <taxon>Strongyloidea</taxon>
        <taxon>Ancylostomatidae</taxon>
        <taxon>Bunostominae</taxon>
        <taxon>Necator</taxon>
    </lineage>
</organism>